<dbReference type="EMBL" id="JAUIZM010000009">
    <property type="protein sequence ID" value="KAK1366379.1"/>
    <property type="molecule type" value="Genomic_DNA"/>
</dbReference>
<dbReference type="Proteomes" id="UP001237642">
    <property type="component" value="Unassembled WGS sequence"/>
</dbReference>
<protein>
    <submittedName>
        <fullName evidence="2">Uncharacterized protein</fullName>
    </submittedName>
</protein>
<feature type="compositionally biased region" description="Basic and acidic residues" evidence="1">
    <location>
        <begin position="1013"/>
        <end position="1028"/>
    </location>
</feature>
<feature type="compositionally biased region" description="Low complexity" evidence="1">
    <location>
        <begin position="493"/>
        <end position="506"/>
    </location>
</feature>
<name>A0AAD8MB82_9APIA</name>
<evidence type="ECO:0000256" key="1">
    <source>
        <dbReference type="SAM" id="MobiDB-lite"/>
    </source>
</evidence>
<accession>A0AAD8MB82</accession>
<gene>
    <name evidence="2" type="ORF">POM88_041940</name>
</gene>
<organism evidence="2 3">
    <name type="scientific">Heracleum sosnowskyi</name>
    <dbReference type="NCBI Taxonomy" id="360622"/>
    <lineage>
        <taxon>Eukaryota</taxon>
        <taxon>Viridiplantae</taxon>
        <taxon>Streptophyta</taxon>
        <taxon>Embryophyta</taxon>
        <taxon>Tracheophyta</taxon>
        <taxon>Spermatophyta</taxon>
        <taxon>Magnoliopsida</taxon>
        <taxon>eudicotyledons</taxon>
        <taxon>Gunneridae</taxon>
        <taxon>Pentapetalae</taxon>
        <taxon>asterids</taxon>
        <taxon>campanulids</taxon>
        <taxon>Apiales</taxon>
        <taxon>Apiaceae</taxon>
        <taxon>Apioideae</taxon>
        <taxon>apioid superclade</taxon>
        <taxon>Tordylieae</taxon>
        <taxon>Tordyliinae</taxon>
        <taxon>Heracleum</taxon>
    </lineage>
</organism>
<keyword evidence="3" id="KW-1185">Reference proteome</keyword>
<feature type="region of interest" description="Disordered" evidence="1">
    <location>
        <begin position="1007"/>
        <end position="1028"/>
    </location>
</feature>
<evidence type="ECO:0000313" key="3">
    <source>
        <dbReference type="Proteomes" id="UP001237642"/>
    </source>
</evidence>
<comment type="caution">
    <text evidence="2">The sequence shown here is derived from an EMBL/GenBank/DDBJ whole genome shotgun (WGS) entry which is preliminary data.</text>
</comment>
<dbReference type="AlphaFoldDB" id="A0AAD8MB82"/>
<reference evidence="2" key="2">
    <citation type="submission" date="2023-05" db="EMBL/GenBank/DDBJ databases">
        <authorList>
            <person name="Schelkunov M.I."/>
        </authorList>
    </citation>
    <scope>NUCLEOTIDE SEQUENCE</scope>
    <source>
        <strain evidence="2">Hsosn_3</strain>
        <tissue evidence="2">Leaf</tissue>
    </source>
</reference>
<dbReference type="PANTHER" id="PTHR34361:SF2">
    <property type="entry name" value="OS08G0157800 PROTEIN"/>
    <property type="match status" value="1"/>
</dbReference>
<reference evidence="2" key="1">
    <citation type="submission" date="2023-02" db="EMBL/GenBank/DDBJ databases">
        <title>Genome of toxic invasive species Heracleum sosnowskyi carries increased number of genes despite the absence of recent whole-genome duplications.</title>
        <authorList>
            <person name="Schelkunov M."/>
            <person name="Shtratnikova V."/>
            <person name="Makarenko M."/>
            <person name="Klepikova A."/>
            <person name="Omelchenko D."/>
            <person name="Novikova G."/>
            <person name="Obukhova E."/>
            <person name="Bogdanov V."/>
            <person name="Penin A."/>
            <person name="Logacheva M."/>
        </authorList>
    </citation>
    <scope>NUCLEOTIDE SEQUENCE</scope>
    <source>
        <strain evidence="2">Hsosn_3</strain>
        <tissue evidence="2">Leaf</tissue>
    </source>
</reference>
<dbReference type="PANTHER" id="PTHR34361">
    <property type="entry name" value="OS08G0157800 PROTEIN"/>
    <property type="match status" value="1"/>
</dbReference>
<evidence type="ECO:0000313" key="2">
    <source>
        <dbReference type="EMBL" id="KAK1366379.1"/>
    </source>
</evidence>
<sequence length="1083" mass="119067">MNKDMVGFGFVGNGGFPSSLSSNLSPLAPPFTVDRSNSKANMNSLSNFTETPQPYGVPFSSSLHNWQYSHSSPQGTDYISYCGTENDSLRTTSVPSANDYSNLGSKLDNPASVHWAPPNPNTTDPVSDPFSYGGATKQYYSPYVSQAIDDNVSLVGLNEVNYDLLSSSGLVSMVGSSPVDYSQGLSSLEFPSPWGGYWNGMSEGKRGKRTDVTGNFHQGGTDLPGSHTYQDYMKQGVVPVEHLGLEGNPNSTQSKHADGHGREMNAGFLSKEQMYNHLGQNLGFSPTESSKAHIFGTSTTSSHLESTSLEPVTFSSNCHKSYSPYEKGFQLFDSCISDCLSVTKTSVMPVIRPPIVGTKYPVSDAVASKSMDIGDITDLNRKDGSNYNQAVEKEPLLPPSSELGFLDANHLGIHTSRNDQRRFTAASSSKEDMFAESICENSVDHIKVRGGEIPNINVPHGLTLSFESKHTANTTETSDQHNPAEDSPCWKGAPASSASPSFESSETILPQNLMMKLEARDSYGFEMTQMLPQNNESVMGFSGEVGGPNFLIESLSTDNNKLVPPVKNLGAILPDKEHSVANPARLKSDSGQQIRSNRDHNLSNVENQIKQCNLLNMSRSDSGSIQSQTELLCPKEVNFTCKSKIQLQAGDVDARISNSDTSENGCIPLHTVENVLCSPPSEKDDGKPPAMASNPKINVQTLANALHNISELLVLYNSGDEWGLKEECSKTLEHAIHNINLCLSKKILQSPRQELLFPKADISHIAKEGARKARLHAMNEVGNSTVSQLYSYSRHEQKRIHGVSDPKFEKNMDFISSRNEADAAWHENMVQKIKFVFDDNFQSEEVISPDTLLYKNLWLNAEAELCVTGLKARFDQVKIHMENCKSNKTKEDSLVVESIPSSRVPPDTILNNASGLMPNANDSPKQRAPVDCSLSSLRSNAKDVEASVMARFKILKWRDDKVNTCNVEDKSLPHVVQADGTDIGFPCKIVESHTGNKSFDVAVGSRVRHHNDRKSEKNLGLSRDGRQHDAVEESNVYVSDDPTTIQPYIKFRPHNEPDPRSGWYVNTSSDWEQVLKDDFAWQK</sequence>
<feature type="region of interest" description="Disordered" evidence="1">
    <location>
        <begin position="471"/>
        <end position="507"/>
    </location>
</feature>
<proteinExistence type="predicted"/>